<dbReference type="PRINTS" id="PR00756">
    <property type="entry name" value="ALADIPTASE"/>
</dbReference>
<accession>A0ABW1NWZ5</accession>
<evidence type="ECO:0000313" key="2">
    <source>
        <dbReference type="EMBL" id="MFC6087630.1"/>
    </source>
</evidence>
<name>A0ABW1NWZ5_9ACTN</name>
<feature type="domain" description="Aminopeptidase N-like N-terminal" evidence="1">
    <location>
        <begin position="33"/>
        <end position="106"/>
    </location>
</feature>
<keyword evidence="3" id="KW-1185">Reference proteome</keyword>
<evidence type="ECO:0000313" key="3">
    <source>
        <dbReference type="Proteomes" id="UP001596137"/>
    </source>
</evidence>
<evidence type="ECO:0000259" key="1">
    <source>
        <dbReference type="Pfam" id="PF17900"/>
    </source>
</evidence>
<gene>
    <name evidence="2" type="ORF">ACFP1K_41235</name>
</gene>
<dbReference type="InterPro" id="IPR042097">
    <property type="entry name" value="Aminopeptidase_N-like_N_sf"/>
</dbReference>
<dbReference type="InterPro" id="IPR050344">
    <property type="entry name" value="Peptidase_M1_aminopeptidases"/>
</dbReference>
<sequence>MIESEHLLISTAFLKAGRNVIAIQFTAGNLSLNRNDEYVYTLLVPDRARTVFPCFDQPDLKASFHLSLTVPAHWQAMANAPRLDSTIAGSRKTINFQPSAVIPTYLFSFVAGKFTAVSRTMQGRPMTLLHRETDT</sequence>
<dbReference type="Proteomes" id="UP001596137">
    <property type="component" value="Unassembled WGS sequence"/>
</dbReference>
<feature type="non-terminal residue" evidence="2">
    <location>
        <position position="135"/>
    </location>
</feature>
<dbReference type="SUPFAM" id="SSF63737">
    <property type="entry name" value="Leukotriene A4 hydrolase N-terminal domain"/>
    <property type="match status" value="1"/>
</dbReference>
<dbReference type="InterPro" id="IPR045357">
    <property type="entry name" value="Aminopeptidase_N-like_N"/>
</dbReference>
<comment type="caution">
    <text evidence="2">The sequence shown here is derived from an EMBL/GenBank/DDBJ whole genome shotgun (WGS) entry which is preliminary data.</text>
</comment>
<organism evidence="2 3">
    <name type="scientific">Sphaerisporangium aureirubrum</name>
    <dbReference type="NCBI Taxonomy" id="1544736"/>
    <lineage>
        <taxon>Bacteria</taxon>
        <taxon>Bacillati</taxon>
        <taxon>Actinomycetota</taxon>
        <taxon>Actinomycetes</taxon>
        <taxon>Streptosporangiales</taxon>
        <taxon>Streptosporangiaceae</taxon>
        <taxon>Sphaerisporangium</taxon>
    </lineage>
</organism>
<dbReference type="PANTHER" id="PTHR11533">
    <property type="entry name" value="PROTEASE M1 ZINC METALLOPROTEASE"/>
    <property type="match status" value="1"/>
</dbReference>
<protein>
    <recommendedName>
        <fullName evidence="1">Aminopeptidase N-like N-terminal domain-containing protein</fullName>
    </recommendedName>
</protein>
<dbReference type="InterPro" id="IPR001930">
    <property type="entry name" value="Peptidase_M1"/>
</dbReference>
<dbReference type="Gene3D" id="2.60.40.1730">
    <property type="entry name" value="tricorn interacting facor f3 domain"/>
    <property type="match status" value="1"/>
</dbReference>
<dbReference type="PANTHER" id="PTHR11533:SF299">
    <property type="entry name" value="AMINOPEPTIDASE"/>
    <property type="match status" value="1"/>
</dbReference>
<dbReference type="Pfam" id="PF17900">
    <property type="entry name" value="Peptidase_M1_N"/>
    <property type="match status" value="1"/>
</dbReference>
<reference evidence="3" key="1">
    <citation type="journal article" date="2019" name="Int. J. Syst. Evol. Microbiol.">
        <title>The Global Catalogue of Microorganisms (GCM) 10K type strain sequencing project: providing services to taxonomists for standard genome sequencing and annotation.</title>
        <authorList>
            <consortium name="The Broad Institute Genomics Platform"/>
            <consortium name="The Broad Institute Genome Sequencing Center for Infectious Disease"/>
            <person name="Wu L."/>
            <person name="Ma J."/>
        </authorList>
    </citation>
    <scope>NUCLEOTIDE SEQUENCE [LARGE SCALE GENOMIC DNA]</scope>
    <source>
        <strain evidence="3">JCM 30346</strain>
    </source>
</reference>
<proteinExistence type="predicted"/>
<dbReference type="EMBL" id="JBHSRF010000224">
    <property type="protein sequence ID" value="MFC6087630.1"/>
    <property type="molecule type" value="Genomic_DNA"/>
</dbReference>